<accession>A0A0F3N9L2</accession>
<dbReference type="Proteomes" id="UP000033441">
    <property type="component" value="Unassembled WGS sequence"/>
</dbReference>
<dbReference type="AlphaFoldDB" id="A0A0F3N9L2"/>
<comment type="caution">
    <text evidence="1">The sequence shown here is derived from an EMBL/GenBank/DDBJ whole genome shotgun (WGS) entry which is preliminary data.</text>
</comment>
<name>A0A0F3N9L2_ANAPH</name>
<protein>
    <submittedName>
        <fullName evidence="1">Uncharacterized protein</fullName>
    </submittedName>
</protein>
<sequence>MKRARILINEEKNKFFHKIKVRNIEQYKNRTIQEVFLNCPERSVSMHEKYAFLLVEQICYKNPL</sequence>
<proteinExistence type="predicted"/>
<dbReference type="PATRIC" id="fig|1359152.3.peg.568"/>
<evidence type="ECO:0000313" key="2">
    <source>
        <dbReference type="Proteomes" id="UP000033441"/>
    </source>
</evidence>
<reference evidence="1 2" key="1">
    <citation type="submission" date="2015-02" db="EMBL/GenBank/DDBJ databases">
        <title>Genome Sequencing of Rickettsiales.</title>
        <authorList>
            <person name="Daugherty S.C."/>
            <person name="Su Q."/>
            <person name="Abolude K."/>
            <person name="Beier-Sexton M."/>
            <person name="Carlyon J.A."/>
            <person name="Carter R."/>
            <person name="Day N.P."/>
            <person name="Dumler S.J."/>
            <person name="Dyachenko V."/>
            <person name="Godinez A."/>
            <person name="Kurtti T.J."/>
            <person name="Lichay M."/>
            <person name="Mullins K.E."/>
            <person name="Ott S."/>
            <person name="Pappas-Brown V."/>
            <person name="Paris D.H."/>
            <person name="Patel P."/>
            <person name="Richards A.L."/>
            <person name="Sadzewicz L."/>
            <person name="Sears K."/>
            <person name="Seidman D."/>
            <person name="Sengamalay N."/>
            <person name="Stenos J."/>
            <person name="Tallon L.J."/>
            <person name="Vincent G."/>
            <person name="Fraser C.M."/>
            <person name="Munderloh U."/>
            <person name="Dunning-Hotopp J.C."/>
        </authorList>
    </citation>
    <scope>NUCLEOTIDE SEQUENCE [LARGE SCALE GENOMIC DNA]</scope>
    <source>
        <strain evidence="1 2">ApMUC09</strain>
    </source>
</reference>
<evidence type="ECO:0000313" key="1">
    <source>
        <dbReference type="EMBL" id="KJV64763.1"/>
    </source>
</evidence>
<dbReference type="EMBL" id="LANV01000001">
    <property type="protein sequence ID" value="KJV64763.1"/>
    <property type="molecule type" value="Genomic_DNA"/>
</dbReference>
<organism evidence="1 2">
    <name type="scientific">Anaplasma phagocytophilum str. ApMUC09</name>
    <dbReference type="NCBI Taxonomy" id="1359152"/>
    <lineage>
        <taxon>Bacteria</taxon>
        <taxon>Pseudomonadati</taxon>
        <taxon>Pseudomonadota</taxon>
        <taxon>Alphaproteobacteria</taxon>
        <taxon>Rickettsiales</taxon>
        <taxon>Anaplasmataceae</taxon>
        <taxon>Anaplasma</taxon>
        <taxon>phagocytophilum group</taxon>
    </lineage>
</organism>
<gene>
    <name evidence="1" type="ORF">APHMUC_0538</name>
</gene>